<dbReference type="Proteomes" id="UP000252139">
    <property type="component" value="Unassembled WGS sequence"/>
</dbReference>
<dbReference type="EMBL" id="PJQL01000067">
    <property type="protein sequence ID" value="RCI00328.1"/>
    <property type="molecule type" value="Genomic_DNA"/>
</dbReference>
<feature type="non-terminal residue" evidence="1">
    <location>
        <position position="1"/>
    </location>
</feature>
<dbReference type="AlphaFoldDB" id="A0A367KDQ7"/>
<proteinExistence type="predicted"/>
<reference evidence="1 2" key="1">
    <citation type="journal article" date="2018" name="G3 (Bethesda)">
        <title>Phylogenetic and Phylogenomic Definition of Rhizopus Species.</title>
        <authorList>
            <person name="Gryganskyi A.P."/>
            <person name="Golan J."/>
            <person name="Dolatabadi S."/>
            <person name="Mondo S."/>
            <person name="Robb S."/>
            <person name="Idnurm A."/>
            <person name="Muszewska A."/>
            <person name="Steczkiewicz K."/>
            <person name="Masonjones S."/>
            <person name="Liao H.L."/>
            <person name="Gajdeczka M.T."/>
            <person name="Anike F."/>
            <person name="Vuek A."/>
            <person name="Anishchenko I.M."/>
            <person name="Voigt K."/>
            <person name="de Hoog G.S."/>
            <person name="Smith M.E."/>
            <person name="Heitman J."/>
            <person name="Vilgalys R."/>
            <person name="Stajich J.E."/>
        </authorList>
    </citation>
    <scope>NUCLEOTIDE SEQUENCE [LARGE SCALE GENOMIC DNA]</scope>
    <source>
        <strain evidence="1 2">CBS 357.93</strain>
    </source>
</reference>
<gene>
    <name evidence="1" type="ORF">CU097_015799</name>
</gene>
<sequence>LRIRISKLLKARLFLQQLRCGESVTYAQKSLNFSKCVTNSAAASAPANANTSAASSPANTNAAAVGEYFSLFQ</sequence>
<name>A0A367KDQ7_RHIAZ</name>
<evidence type="ECO:0000313" key="2">
    <source>
        <dbReference type="Proteomes" id="UP000252139"/>
    </source>
</evidence>
<comment type="caution">
    <text evidence="1">The sequence shown here is derived from an EMBL/GenBank/DDBJ whole genome shotgun (WGS) entry which is preliminary data.</text>
</comment>
<keyword evidence="2" id="KW-1185">Reference proteome</keyword>
<evidence type="ECO:0000313" key="1">
    <source>
        <dbReference type="EMBL" id="RCI00328.1"/>
    </source>
</evidence>
<accession>A0A367KDQ7</accession>
<organism evidence="1 2">
    <name type="scientific">Rhizopus azygosporus</name>
    <name type="common">Rhizopus microsporus var. azygosporus</name>
    <dbReference type="NCBI Taxonomy" id="86630"/>
    <lineage>
        <taxon>Eukaryota</taxon>
        <taxon>Fungi</taxon>
        <taxon>Fungi incertae sedis</taxon>
        <taxon>Mucoromycota</taxon>
        <taxon>Mucoromycotina</taxon>
        <taxon>Mucoromycetes</taxon>
        <taxon>Mucorales</taxon>
        <taxon>Mucorineae</taxon>
        <taxon>Rhizopodaceae</taxon>
        <taxon>Rhizopus</taxon>
    </lineage>
</organism>
<protein>
    <submittedName>
        <fullName evidence="1">Uncharacterized protein</fullName>
    </submittedName>
</protein>